<reference evidence="2" key="1">
    <citation type="submission" date="2020-12" db="EMBL/GenBank/DDBJ databases">
        <title>Geomonas sp. Red875, isolated from river sediment.</title>
        <authorList>
            <person name="Xu Z."/>
            <person name="Zhang Z."/>
            <person name="Masuda Y."/>
            <person name="Itoh H."/>
            <person name="Senoo K."/>
        </authorList>
    </citation>
    <scope>NUCLEOTIDE SEQUENCE</scope>
    <source>
        <strain evidence="2">Red875</strain>
    </source>
</reference>
<keyword evidence="1" id="KW-0732">Signal</keyword>
<evidence type="ECO:0000313" key="2">
    <source>
        <dbReference type="EMBL" id="MBJ6726519.1"/>
    </source>
</evidence>
<accession>A0A8J7M0V7</accession>
<evidence type="ECO:0000256" key="1">
    <source>
        <dbReference type="SAM" id="SignalP"/>
    </source>
</evidence>
<keyword evidence="3" id="KW-1185">Reference proteome</keyword>
<name>A0A8J7M0V7_9BACT</name>
<feature type="signal peptide" evidence="1">
    <location>
        <begin position="1"/>
        <end position="20"/>
    </location>
</feature>
<protein>
    <recommendedName>
        <fullName evidence="4">Outer membrane protein beta-barrel domain-containing protein</fullName>
    </recommendedName>
</protein>
<proteinExistence type="predicted"/>
<dbReference type="AlphaFoldDB" id="A0A8J7M0V7"/>
<evidence type="ECO:0008006" key="4">
    <source>
        <dbReference type="Google" id="ProtNLM"/>
    </source>
</evidence>
<sequence>MRLAVFTLCFLLAGVDLLDAAEFSSTPYLAGQYFTWREYEGGGGRRILKESGPLAAGGVKVDQRTDYWHLQEHLQIFGGAVGYKGETQAGVPISLNVDYVGYDASMLSGGRLPTRVGSFEPFAGIGYRWWARNLHDTRTSSGTPVYGYTERWENWYAKIGGRWDGSIAPAAKLYLEGGAKNPFFVANRVNFTGVGDVTFRPVGRWAPFGEAGVSWGRWQLTASYEGFRFSQSPLTSVRTSTGTSIYLQPDSSSDIWGLQLGYRFP</sequence>
<feature type="chain" id="PRO_5035285107" description="Outer membrane protein beta-barrel domain-containing protein" evidence="1">
    <location>
        <begin position="21"/>
        <end position="265"/>
    </location>
</feature>
<gene>
    <name evidence="2" type="ORF">JFN93_17545</name>
</gene>
<dbReference type="Proteomes" id="UP000636888">
    <property type="component" value="Unassembled WGS sequence"/>
</dbReference>
<comment type="caution">
    <text evidence="2">The sequence shown here is derived from an EMBL/GenBank/DDBJ whole genome shotgun (WGS) entry which is preliminary data.</text>
</comment>
<evidence type="ECO:0000313" key="3">
    <source>
        <dbReference type="Proteomes" id="UP000636888"/>
    </source>
</evidence>
<dbReference type="RefSeq" id="WP_199385435.1">
    <property type="nucleotide sequence ID" value="NZ_JAEMHM010000015.1"/>
</dbReference>
<dbReference type="EMBL" id="JAEMHM010000015">
    <property type="protein sequence ID" value="MBJ6726519.1"/>
    <property type="molecule type" value="Genomic_DNA"/>
</dbReference>
<organism evidence="2 3">
    <name type="scientific">Geomesophilobacter sediminis</name>
    <dbReference type="NCBI Taxonomy" id="2798584"/>
    <lineage>
        <taxon>Bacteria</taxon>
        <taxon>Pseudomonadati</taxon>
        <taxon>Thermodesulfobacteriota</taxon>
        <taxon>Desulfuromonadia</taxon>
        <taxon>Geobacterales</taxon>
        <taxon>Geobacteraceae</taxon>
        <taxon>Geomesophilobacter</taxon>
    </lineage>
</organism>